<evidence type="ECO:0000256" key="2">
    <source>
        <dbReference type="ARBA" id="ARBA00023125"/>
    </source>
</evidence>
<dbReference type="GO" id="GO:0006310">
    <property type="term" value="P:DNA recombination"/>
    <property type="evidence" value="ECO:0007669"/>
    <property type="project" value="UniProtKB-KW"/>
</dbReference>
<dbReference type="Proteomes" id="UP000051302">
    <property type="component" value="Unassembled WGS sequence"/>
</dbReference>
<dbReference type="InterPro" id="IPR013762">
    <property type="entry name" value="Integrase-like_cat_sf"/>
</dbReference>
<reference evidence="5 6" key="1">
    <citation type="journal article" date="2015" name="Genome Announc.">
        <title>Expanding the biotechnology potential of lactobacilli through comparative genomics of 213 strains and associated genera.</title>
        <authorList>
            <person name="Sun Z."/>
            <person name="Harris H.M."/>
            <person name="McCann A."/>
            <person name="Guo C."/>
            <person name="Argimon S."/>
            <person name="Zhang W."/>
            <person name="Yang X."/>
            <person name="Jeffery I.B."/>
            <person name="Cooney J.C."/>
            <person name="Kagawa T.F."/>
            <person name="Liu W."/>
            <person name="Song Y."/>
            <person name="Salvetti E."/>
            <person name="Wrobel A."/>
            <person name="Rasinkangas P."/>
            <person name="Parkhill J."/>
            <person name="Rea M.C."/>
            <person name="O'Sullivan O."/>
            <person name="Ritari J."/>
            <person name="Douillard F.P."/>
            <person name="Paul Ross R."/>
            <person name="Yang R."/>
            <person name="Briner A.E."/>
            <person name="Felis G.E."/>
            <person name="de Vos W.M."/>
            <person name="Barrangou R."/>
            <person name="Klaenhammer T.R."/>
            <person name="Caufield P.W."/>
            <person name="Cui Y."/>
            <person name="Zhang H."/>
            <person name="O'Toole P.W."/>
        </authorList>
    </citation>
    <scope>NUCLEOTIDE SEQUENCE [LARGE SCALE GENOMIC DNA]</scope>
    <source>
        <strain evidence="5 6">DSM 16982</strain>
    </source>
</reference>
<protein>
    <submittedName>
        <fullName evidence="5">Bacteriophage integrase</fullName>
    </submittedName>
</protein>
<comment type="caution">
    <text evidence="5">The sequence shown here is derived from an EMBL/GenBank/DDBJ whole genome shotgun (WGS) entry which is preliminary data.</text>
</comment>
<dbReference type="GO" id="GO:0015074">
    <property type="term" value="P:DNA integration"/>
    <property type="evidence" value="ECO:0007669"/>
    <property type="project" value="InterPro"/>
</dbReference>
<dbReference type="PROSITE" id="PS51898">
    <property type="entry name" value="TYR_RECOMBINASE"/>
    <property type="match status" value="1"/>
</dbReference>
<dbReference type="GO" id="GO:0003677">
    <property type="term" value="F:DNA binding"/>
    <property type="evidence" value="ECO:0007669"/>
    <property type="project" value="UniProtKB-KW"/>
</dbReference>
<keyword evidence="6" id="KW-1185">Reference proteome</keyword>
<keyword evidence="3" id="KW-0233">DNA recombination</keyword>
<name>A0A0R1WJ72_9LACO</name>
<dbReference type="STRING" id="1423774.FD31_GL002280"/>
<dbReference type="Gene3D" id="1.10.443.10">
    <property type="entry name" value="Intergrase catalytic core"/>
    <property type="match status" value="1"/>
</dbReference>
<evidence type="ECO:0000313" key="6">
    <source>
        <dbReference type="Proteomes" id="UP000051302"/>
    </source>
</evidence>
<sequence length="323" mass="37762">MILTTNVKKIIRRFFMSKNKSTQLFHEYYEEWINLYKVNAIRTITLNKYYMSLKWIIKLAPNLRLCDLTRRSYQELINNYALEHEKQTTKDFHHQIKGAILDAMDEGLIEQNPTRKIIIKGKQPAEKKPKFLNEYELQQLVKQLNLDSEINWDWYILLVAKTGLRFAEALALTPKDFDFTKQLLNINKTWNYRSTTGGFQPTKNSSSVRKIQIDWQLAMQFSKMINSTPVDKPIFVNQRIFNSTVNKRLEVLCKNANIPIITVHGLRHTHASLLLFAGVSIASVAQRLGHANITTTQSTYLHIIQELQTQDNEKIMFQMSKLL</sequence>
<dbReference type="InterPro" id="IPR011010">
    <property type="entry name" value="DNA_brk_join_enz"/>
</dbReference>
<gene>
    <name evidence="5" type="ORF">FD31_GL002280</name>
</gene>
<dbReference type="PANTHER" id="PTHR30349:SF64">
    <property type="entry name" value="PROPHAGE INTEGRASE INTD-RELATED"/>
    <property type="match status" value="1"/>
</dbReference>
<dbReference type="InterPro" id="IPR010998">
    <property type="entry name" value="Integrase_recombinase_N"/>
</dbReference>
<evidence type="ECO:0000313" key="5">
    <source>
        <dbReference type="EMBL" id="KRM17761.1"/>
    </source>
</evidence>
<keyword evidence="2" id="KW-0238">DNA-binding</keyword>
<organism evidence="5 6">
    <name type="scientific">Companilactobacillus nantensis DSM 16982</name>
    <dbReference type="NCBI Taxonomy" id="1423774"/>
    <lineage>
        <taxon>Bacteria</taxon>
        <taxon>Bacillati</taxon>
        <taxon>Bacillota</taxon>
        <taxon>Bacilli</taxon>
        <taxon>Lactobacillales</taxon>
        <taxon>Lactobacillaceae</taxon>
        <taxon>Companilactobacillus</taxon>
    </lineage>
</organism>
<dbReference type="EMBL" id="AZFV01000006">
    <property type="protein sequence ID" value="KRM17761.1"/>
    <property type="molecule type" value="Genomic_DNA"/>
</dbReference>
<feature type="domain" description="Tyr recombinase" evidence="4">
    <location>
        <begin position="127"/>
        <end position="317"/>
    </location>
</feature>
<dbReference type="InterPro" id="IPR050090">
    <property type="entry name" value="Tyrosine_recombinase_XerCD"/>
</dbReference>
<dbReference type="AlphaFoldDB" id="A0A0R1WJ72"/>
<proteinExistence type="inferred from homology"/>
<evidence type="ECO:0000259" key="4">
    <source>
        <dbReference type="PROSITE" id="PS51898"/>
    </source>
</evidence>
<dbReference type="CDD" id="cd01189">
    <property type="entry name" value="INT_ICEBs1_C_like"/>
    <property type="match status" value="1"/>
</dbReference>
<dbReference type="SUPFAM" id="SSF56349">
    <property type="entry name" value="DNA breaking-rejoining enzymes"/>
    <property type="match status" value="1"/>
</dbReference>
<dbReference type="Gene3D" id="1.10.150.130">
    <property type="match status" value="1"/>
</dbReference>
<dbReference type="InterPro" id="IPR002104">
    <property type="entry name" value="Integrase_catalytic"/>
</dbReference>
<evidence type="ECO:0000256" key="1">
    <source>
        <dbReference type="ARBA" id="ARBA00008857"/>
    </source>
</evidence>
<dbReference type="PATRIC" id="fig|1423774.3.peg.2370"/>
<accession>A0A0R1WJ72</accession>
<comment type="similarity">
    <text evidence="1">Belongs to the 'phage' integrase family.</text>
</comment>
<evidence type="ECO:0000256" key="3">
    <source>
        <dbReference type="ARBA" id="ARBA00023172"/>
    </source>
</evidence>
<dbReference type="Pfam" id="PF00589">
    <property type="entry name" value="Phage_integrase"/>
    <property type="match status" value="1"/>
</dbReference>
<dbReference type="PANTHER" id="PTHR30349">
    <property type="entry name" value="PHAGE INTEGRASE-RELATED"/>
    <property type="match status" value="1"/>
</dbReference>